<dbReference type="GO" id="GO:0003735">
    <property type="term" value="F:structural constituent of ribosome"/>
    <property type="evidence" value="ECO:0007669"/>
    <property type="project" value="InterPro"/>
</dbReference>
<dbReference type="InterPro" id="IPR000630">
    <property type="entry name" value="Ribosomal_uS8"/>
</dbReference>
<dbReference type="GO" id="GO:0005737">
    <property type="term" value="C:cytoplasm"/>
    <property type="evidence" value="ECO:0007669"/>
    <property type="project" value="UniProtKB-ARBA"/>
</dbReference>
<dbReference type="AlphaFoldDB" id="A0A0G0FGK6"/>
<dbReference type="Proteomes" id="UP000034508">
    <property type="component" value="Unassembled WGS sequence"/>
</dbReference>
<gene>
    <name evidence="6" type="ORF">US31_C0007G0014</name>
</gene>
<dbReference type="Gene3D" id="3.30.1370.30">
    <property type="match status" value="1"/>
</dbReference>
<comment type="similarity">
    <text evidence="1">Belongs to the universal ribosomal protein uS8 family.</text>
</comment>
<proteinExistence type="inferred from homology"/>
<reference evidence="6 7" key="1">
    <citation type="journal article" date="2015" name="Nature">
        <title>rRNA introns, odd ribosomes, and small enigmatic genomes across a large radiation of phyla.</title>
        <authorList>
            <person name="Brown C.T."/>
            <person name="Hug L.A."/>
            <person name="Thomas B.C."/>
            <person name="Sharon I."/>
            <person name="Castelle C.J."/>
            <person name="Singh A."/>
            <person name="Wilkins M.J."/>
            <person name="Williams K.H."/>
            <person name="Banfield J.F."/>
        </authorList>
    </citation>
    <scope>NUCLEOTIDE SEQUENCE [LARGE SCALE GENOMIC DNA]</scope>
</reference>
<dbReference type="GO" id="GO:1990904">
    <property type="term" value="C:ribonucleoprotein complex"/>
    <property type="evidence" value="ECO:0007669"/>
    <property type="project" value="UniProtKB-KW"/>
</dbReference>
<keyword evidence="3" id="KW-0687">Ribonucleoprotein</keyword>
<evidence type="ECO:0000256" key="5">
    <source>
        <dbReference type="ARBA" id="ARBA00035525"/>
    </source>
</evidence>
<dbReference type="GO" id="GO:0006412">
    <property type="term" value="P:translation"/>
    <property type="evidence" value="ECO:0007669"/>
    <property type="project" value="InterPro"/>
</dbReference>
<evidence type="ECO:0000256" key="1">
    <source>
        <dbReference type="ARBA" id="ARBA00006471"/>
    </source>
</evidence>
<keyword evidence="2 6" id="KW-0689">Ribosomal protein</keyword>
<evidence type="ECO:0000313" key="7">
    <source>
        <dbReference type="Proteomes" id="UP000034508"/>
    </source>
</evidence>
<dbReference type="Pfam" id="PF00410">
    <property type="entry name" value="Ribosomal_S8"/>
    <property type="match status" value="1"/>
</dbReference>
<dbReference type="Gene3D" id="3.30.1490.10">
    <property type="match status" value="1"/>
</dbReference>
<accession>A0A0G0FGK6</accession>
<dbReference type="GO" id="GO:0005840">
    <property type="term" value="C:ribosome"/>
    <property type="evidence" value="ECO:0007669"/>
    <property type="project" value="UniProtKB-KW"/>
</dbReference>
<evidence type="ECO:0000256" key="3">
    <source>
        <dbReference type="ARBA" id="ARBA00023274"/>
    </source>
</evidence>
<organism evidence="6 7">
    <name type="scientific">Berkelbacteria bacterium GW2011_GWA1_36_9</name>
    <dbReference type="NCBI Taxonomy" id="1618331"/>
    <lineage>
        <taxon>Bacteria</taxon>
        <taxon>Candidatus Berkelbacteria</taxon>
    </lineage>
</organism>
<sequence length="124" mass="14149">MDPIAEMFSQIKNAQGARHEKMTIFYSKIKLAILEILKSRQRIIDFRVVDLPSGQKKIEIDLNQNLIDIRRVSRPGRRVYTTAGNIPRPKRPQSMLVISTSKGMFEGEEARKKGLGGELIAEIR</sequence>
<dbReference type="PATRIC" id="fig|1618331.3.peg.490"/>
<dbReference type="FunFam" id="3.30.1490.10:FF:000001">
    <property type="entry name" value="30S ribosomal protein S8"/>
    <property type="match status" value="1"/>
</dbReference>
<protein>
    <recommendedName>
        <fullName evidence="4">Small ribosomal subunit protein uS8</fullName>
    </recommendedName>
    <alternativeName>
        <fullName evidence="5">30S ribosomal protein S8</fullName>
    </alternativeName>
</protein>
<evidence type="ECO:0000313" key="6">
    <source>
        <dbReference type="EMBL" id="KKQ18208.1"/>
    </source>
</evidence>
<comment type="caution">
    <text evidence="6">The sequence shown here is derived from an EMBL/GenBank/DDBJ whole genome shotgun (WGS) entry which is preliminary data.</text>
</comment>
<evidence type="ECO:0000256" key="2">
    <source>
        <dbReference type="ARBA" id="ARBA00022980"/>
    </source>
</evidence>
<dbReference type="InterPro" id="IPR035987">
    <property type="entry name" value="Ribosomal_uS8_sf"/>
</dbReference>
<dbReference type="SUPFAM" id="SSF56047">
    <property type="entry name" value="Ribosomal protein S8"/>
    <property type="match status" value="1"/>
</dbReference>
<name>A0A0G0FGK6_9BACT</name>
<dbReference type="EMBL" id="LBSM01000007">
    <property type="protein sequence ID" value="KKQ18208.1"/>
    <property type="molecule type" value="Genomic_DNA"/>
</dbReference>
<evidence type="ECO:0000256" key="4">
    <source>
        <dbReference type="ARBA" id="ARBA00035258"/>
    </source>
</evidence>